<dbReference type="PANTHER" id="PTHR43792:SF8">
    <property type="entry name" value="[RIBOSOMAL PROTEIN US5]-ALANINE N-ACETYLTRANSFERASE"/>
    <property type="match status" value="1"/>
</dbReference>
<dbReference type="PANTHER" id="PTHR43792">
    <property type="entry name" value="GNAT FAMILY, PUTATIVE (AFU_ORTHOLOGUE AFUA_3G00765)-RELATED-RELATED"/>
    <property type="match status" value="1"/>
</dbReference>
<keyword evidence="2" id="KW-0012">Acyltransferase</keyword>
<dbReference type="InterPro" id="IPR016181">
    <property type="entry name" value="Acyl_CoA_acyltransferase"/>
</dbReference>
<dbReference type="Proteomes" id="UP000305202">
    <property type="component" value="Unassembled WGS sequence"/>
</dbReference>
<evidence type="ECO:0000256" key="1">
    <source>
        <dbReference type="ARBA" id="ARBA00022679"/>
    </source>
</evidence>
<organism evidence="5 6">
    <name type="scientific">Martelella alba</name>
    <dbReference type="NCBI Taxonomy" id="2590451"/>
    <lineage>
        <taxon>Bacteria</taxon>
        <taxon>Pseudomonadati</taxon>
        <taxon>Pseudomonadota</taxon>
        <taxon>Alphaproteobacteria</taxon>
        <taxon>Hyphomicrobiales</taxon>
        <taxon>Aurantimonadaceae</taxon>
        <taxon>Martelella</taxon>
    </lineage>
</organism>
<comment type="similarity">
    <text evidence="3">Belongs to the acetyltransferase family. RimJ subfamily.</text>
</comment>
<name>A0ABY2SJX9_9HYPH</name>
<evidence type="ECO:0000259" key="4">
    <source>
        <dbReference type="Pfam" id="PF13302"/>
    </source>
</evidence>
<dbReference type="Pfam" id="PF13302">
    <property type="entry name" value="Acetyltransf_3"/>
    <property type="match status" value="1"/>
</dbReference>
<dbReference type="InterPro" id="IPR000182">
    <property type="entry name" value="GNAT_dom"/>
</dbReference>
<dbReference type="RefSeq" id="WP_136991014.1">
    <property type="nucleotide sequence ID" value="NZ_SZPQ01000021.1"/>
</dbReference>
<gene>
    <name evidence="5" type="ORF">FCN80_15210</name>
</gene>
<dbReference type="InterPro" id="IPR051531">
    <property type="entry name" value="N-acetyltransferase"/>
</dbReference>
<proteinExistence type="inferred from homology"/>
<feature type="domain" description="N-acetyltransferase" evidence="4">
    <location>
        <begin position="10"/>
        <end position="150"/>
    </location>
</feature>
<accession>A0ABY2SJX9</accession>
<dbReference type="EMBL" id="SZPQ01000021">
    <property type="protein sequence ID" value="TKI05230.1"/>
    <property type="molecule type" value="Genomic_DNA"/>
</dbReference>
<reference evidence="5 6" key="1">
    <citation type="submission" date="2019-04" db="EMBL/GenBank/DDBJ databases">
        <authorList>
            <person name="Li M."/>
            <person name="Gao C."/>
        </authorList>
    </citation>
    <scope>NUCLEOTIDE SEQUENCE [LARGE SCALE GENOMIC DNA]</scope>
    <source>
        <strain evidence="5 6">BGMRC 2031</strain>
    </source>
</reference>
<evidence type="ECO:0000313" key="5">
    <source>
        <dbReference type="EMBL" id="TKI05230.1"/>
    </source>
</evidence>
<dbReference type="Gene3D" id="3.40.630.30">
    <property type="match status" value="1"/>
</dbReference>
<keyword evidence="6" id="KW-1185">Reference proteome</keyword>
<dbReference type="SUPFAM" id="SSF55729">
    <property type="entry name" value="Acyl-CoA N-acyltransferases (Nat)"/>
    <property type="match status" value="1"/>
</dbReference>
<evidence type="ECO:0000256" key="2">
    <source>
        <dbReference type="ARBA" id="ARBA00023315"/>
    </source>
</evidence>
<evidence type="ECO:0000256" key="3">
    <source>
        <dbReference type="ARBA" id="ARBA00038502"/>
    </source>
</evidence>
<sequence length="182" mass="20858">MGIPIITTDRLILPPLVAQDAVQIQLIFPQWDIVRYLTAAVPWPYPGDGARQFIEKVALPAMLAGKAWYWTLRQKSSPAQIIGVINLSDETDNHRGFWLSPAFQGRGFMFEACRAVTDFWFNTLQRPVLRVPKASANAASRRISTKSGMRLIKTEKKDYVCGTLDSELWELTREEWNRKYDK</sequence>
<comment type="caution">
    <text evidence="5">The sequence shown here is derived from an EMBL/GenBank/DDBJ whole genome shotgun (WGS) entry which is preliminary data.</text>
</comment>
<evidence type="ECO:0000313" key="6">
    <source>
        <dbReference type="Proteomes" id="UP000305202"/>
    </source>
</evidence>
<keyword evidence="1" id="KW-0808">Transferase</keyword>
<protein>
    <submittedName>
        <fullName evidence="5">GNAT family N-acetyltransferase</fullName>
    </submittedName>
</protein>